<evidence type="ECO:0000256" key="3">
    <source>
        <dbReference type="ARBA" id="ARBA00023004"/>
    </source>
</evidence>
<keyword evidence="8" id="KW-1185">Reference proteome</keyword>
<proteinExistence type="predicted"/>
<keyword evidence="1 4" id="KW-0349">Heme</keyword>
<protein>
    <recommendedName>
        <fullName evidence="6">Cytochrome c domain-containing protein</fullName>
    </recommendedName>
</protein>
<name>A0A4S2GYR6_9PROT</name>
<evidence type="ECO:0000313" key="7">
    <source>
        <dbReference type="EMBL" id="TGY88244.1"/>
    </source>
</evidence>
<evidence type="ECO:0000256" key="4">
    <source>
        <dbReference type="PROSITE-ProRule" id="PRU00433"/>
    </source>
</evidence>
<dbReference type="SUPFAM" id="SSF50952">
    <property type="entry name" value="Soluble quinoprotein glucose dehydrogenase"/>
    <property type="match status" value="1"/>
</dbReference>
<dbReference type="GO" id="GO:0020037">
    <property type="term" value="F:heme binding"/>
    <property type="evidence" value="ECO:0007669"/>
    <property type="project" value="InterPro"/>
</dbReference>
<accession>A0A4S2GYR6</accession>
<dbReference type="AlphaFoldDB" id="A0A4S2GYR6"/>
<keyword evidence="5" id="KW-0732">Signal</keyword>
<dbReference type="GO" id="GO:0009055">
    <property type="term" value="F:electron transfer activity"/>
    <property type="evidence" value="ECO:0007669"/>
    <property type="project" value="InterPro"/>
</dbReference>
<dbReference type="InterPro" id="IPR011042">
    <property type="entry name" value="6-blade_b-propeller_TolB-like"/>
</dbReference>
<dbReference type="PROSITE" id="PS51007">
    <property type="entry name" value="CYTC"/>
    <property type="match status" value="1"/>
</dbReference>
<feature type="chain" id="PRO_5020721396" description="Cytochrome c domain-containing protein" evidence="5">
    <location>
        <begin position="29"/>
        <end position="613"/>
    </location>
</feature>
<comment type="caution">
    <text evidence="7">The sequence shown here is derived from an EMBL/GenBank/DDBJ whole genome shotgun (WGS) entry which is preliminary data.</text>
</comment>
<dbReference type="Proteomes" id="UP000308054">
    <property type="component" value="Unassembled WGS sequence"/>
</dbReference>
<dbReference type="Gene3D" id="2.120.10.30">
    <property type="entry name" value="TolB, C-terminal domain"/>
    <property type="match status" value="1"/>
</dbReference>
<dbReference type="Gene3D" id="1.10.760.10">
    <property type="entry name" value="Cytochrome c-like domain"/>
    <property type="match status" value="1"/>
</dbReference>
<dbReference type="Pfam" id="PF22807">
    <property type="entry name" value="TrAA12"/>
    <property type="match status" value="1"/>
</dbReference>
<evidence type="ECO:0000259" key="6">
    <source>
        <dbReference type="PROSITE" id="PS51007"/>
    </source>
</evidence>
<evidence type="ECO:0000313" key="8">
    <source>
        <dbReference type="Proteomes" id="UP000308054"/>
    </source>
</evidence>
<dbReference type="InterPro" id="IPR054539">
    <property type="entry name" value="Beta-prop_PDH"/>
</dbReference>
<reference evidence="7 8" key="1">
    <citation type="journal article" date="2017" name="Int. J. Syst. Evol. Microbiol.">
        <title>Marinicauda algicola sp. nov., isolated from a marine red alga Rhodosorus marinus.</title>
        <authorList>
            <person name="Jeong S.E."/>
            <person name="Jeon S.H."/>
            <person name="Chun B.H."/>
            <person name="Kim D.W."/>
            <person name="Jeon C.O."/>
        </authorList>
    </citation>
    <scope>NUCLEOTIDE SEQUENCE [LARGE SCALE GENOMIC DNA]</scope>
    <source>
        <strain evidence="7 8">JCM 31718</strain>
    </source>
</reference>
<dbReference type="GO" id="GO:0046872">
    <property type="term" value="F:metal ion binding"/>
    <property type="evidence" value="ECO:0007669"/>
    <property type="project" value="UniProtKB-KW"/>
</dbReference>
<dbReference type="EMBL" id="SRXW01000003">
    <property type="protein sequence ID" value="TGY88244.1"/>
    <property type="molecule type" value="Genomic_DNA"/>
</dbReference>
<dbReference type="InterPro" id="IPR009056">
    <property type="entry name" value="Cyt_c-like_dom"/>
</dbReference>
<organism evidence="7 8">
    <name type="scientific">Marinicauda algicola</name>
    <dbReference type="NCBI Taxonomy" id="2029849"/>
    <lineage>
        <taxon>Bacteria</taxon>
        <taxon>Pseudomonadati</taxon>
        <taxon>Pseudomonadota</taxon>
        <taxon>Alphaproteobacteria</taxon>
        <taxon>Maricaulales</taxon>
        <taxon>Maricaulaceae</taxon>
        <taxon>Marinicauda</taxon>
    </lineage>
</organism>
<dbReference type="InterPro" id="IPR011041">
    <property type="entry name" value="Quinoprot_gluc/sorb_DH_b-prop"/>
</dbReference>
<sequence length="613" mass="67693">MSVILLRLFRPSMLAGAILSLSAGSAAAQSHDAGARPSGAIEIEQPILIDQPGLGFRLPPGFRATVFHQGIENLRFFAVSSENVVYVIRNKRGLFGPGLYALKDEDGDGVADRAEGFGDFAGSGIAIRTDEQGREWLYASATREVFRWQLRPGDLAPSGRRERVVHGFPRNGVEHPWKPITFDGEGRMYIMVGAPSNACMEQRRTRGSPGMDPCPQLERQAGVWRFDADRLNQRQEDGEHFATGLRNAIAFAWSTRQDGLYAAQHGRDFLNRYFPELFTQREGAELPSEEFHRIDRGDHLGWPYSYYDQIAGERRIAPEYEPEGTPGRGRNRTEAYKRPVYGFPAHWAPSGLAFFEADTGFPDIYRDGAFIAFKGGWGPNIHPPQEGYRVVFLPLHEGELAAEPIVFANGFEGPRPPGYPPDLPFPASRNDGALSPQGLAFAPDGAMYLGDAMDLNIWRITYEGDAAAERDRERAELRAEIDARILAEIAPRPSGPAARRAVVDRRSPGQRIYESECAACHQRDGGGVDGFAPPLAGSRILERDPGDLAYFVLNDRGPSDRWSTVMPGYRFGPLSAEELAAALSHARERFADEGPVDVGHVEEALDAFPDSEL</sequence>
<dbReference type="Pfam" id="PF13442">
    <property type="entry name" value="Cytochrome_CBB3"/>
    <property type="match status" value="1"/>
</dbReference>
<gene>
    <name evidence="7" type="ORF">E5163_10485</name>
</gene>
<keyword evidence="2 4" id="KW-0479">Metal-binding</keyword>
<dbReference type="SUPFAM" id="SSF46626">
    <property type="entry name" value="Cytochrome c"/>
    <property type="match status" value="1"/>
</dbReference>
<feature type="signal peptide" evidence="5">
    <location>
        <begin position="1"/>
        <end position="28"/>
    </location>
</feature>
<evidence type="ECO:0000256" key="5">
    <source>
        <dbReference type="SAM" id="SignalP"/>
    </source>
</evidence>
<evidence type="ECO:0000256" key="2">
    <source>
        <dbReference type="ARBA" id="ARBA00022723"/>
    </source>
</evidence>
<evidence type="ECO:0000256" key="1">
    <source>
        <dbReference type="ARBA" id="ARBA00022617"/>
    </source>
</evidence>
<keyword evidence="3 4" id="KW-0408">Iron</keyword>
<feature type="domain" description="Cytochrome c" evidence="6">
    <location>
        <begin position="504"/>
        <end position="590"/>
    </location>
</feature>
<dbReference type="InterPro" id="IPR036909">
    <property type="entry name" value="Cyt_c-like_dom_sf"/>
</dbReference>